<dbReference type="GO" id="GO:0016787">
    <property type="term" value="F:hydrolase activity"/>
    <property type="evidence" value="ECO:0007669"/>
    <property type="project" value="UniProtKB-KW"/>
</dbReference>
<keyword evidence="2" id="KW-1185">Reference proteome</keyword>
<organism evidence="1 2">
    <name type="scientific">Gryllotalpicola protaetiae</name>
    <dbReference type="NCBI Taxonomy" id="2419771"/>
    <lineage>
        <taxon>Bacteria</taxon>
        <taxon>Bacillati</taxon>
        <taxon>Actinomycetota</taxon>
        <taxon>Actinomycetes</taxon>
        <taxon>Micrococcales</taxon>
        <taxon>Microbacteriaceae</taxon>
        <taxon>Gryllotalpicola</taxon>
    </lineage>
</organism>
<dbReference type="Gene3D" id="1.10.150.240">
    <property type="entry name" value="Putative phosphatase, domain 2"/>
    <property type="match status" value="1"/>
</dbReference>
<dbReference type="KEGG" id="gry:D7I44_08940"/>
<dbReference type="InterPro" id="IPR050155">
    <property type="entry name" value="HAD-like_hydrolase_sf"/>
</dbReference>
<dbReference type="Gene3D" id="3.40.50.1000">
    <property type="entry name" value="HAD superfamily/HAD-like"/>
    <property type="match status" value="1"/>
</dbReference>
<dbReference type="RefSeq" id="WP_120789181.1">
    <property type="nucleotide sequence ID" value="NZ_CP032624.1"/>
</dbReference>
<dbReference type="InterPro" id="IPR023198">
    <property type="entry name" value="PGP-like_dom2"/>
</dbReference>
<accession>A0A387BLX7</accession>
<reference evidence="1 2" key="1">
    <citation type="submission" date="2018-09" db="EMBL/GenBank/DDBJ databases">
        <title>Genome sequencing of strain 2DFW10M-5.</title>
        <authorList>
            <person name="Heo J."/>
            <person name="Kim S.-J."/>
            <person name="Kwon S.-W."/>
        </authorList>
    </citation>
    <scope>NUCLEOTIDE SEQUENCE [LARGE SCALE GENOMIC DNA]</scope>
    <source>
        <strain evidence="1 2">2DFW10M-5</strain>
    </source>
</reference>
<dbReference type="GO" id="GO:0005829">
    <property type="term" value="C:cytosol"/>
    <property type="evidence" value="ECO:0007669"/>
    <property type="project" value="TreeGrafter"/>
</dbReference>
<evidence type="ECO:0000313" key="2">
    <source>
        <dbReference type="Proteomes" id="UP000275069"/>
    </source>
</evidence>
<gene>
    <name evidence="1" type="ORF">D7I44_08940</name>
</gene>
<dbReference type="InterPro" id="IPR023214">
    <property type="entry name" value="HAD_sf"/>
</dbReference>
<dbReference type="Proteomes" id="UP000275069">
    <property type="component" value="Chromosome"/>
</dbReference>
<dbReference type="PANTHER" id="PTHR43434:SF20">
    <property type="entry name" value="5'-NUCLEOTIDASE"/>
    <property type="match status" value="1"/>
</dbReference>
<dbReference type="SFLD" id="SFLDS00003">
    <property type="entry name" value="Haloacid_Dehalogenase"/>
    <property type="match status" value="1"/>
</dbReference>
<evidence type="ECO:0000313" key="1">
    <source>
        <dbReference type="EMBL" id="AYG03648.1"/>
    </source>
</evidence>
<proteinExistence type="predicted"/>
<dbReference type="SFLD" id="SFLDG01129">
    <property type="entry name" value="C1.5:_HAD__Beta-PGM__Phosphata"/>
    <property type="match status" value="1"/>
</dbReference>
<keyword evidence="1" id="KW-0378">Hydrolase</keyword>
<dbReference type="AlphaFoldDB" id="A0A387BLX7"/>
<dbReference type="InterPro" id="IPR041492">
    <property type="entry name" value="HAD_2"/>
</dbReference>
<dbReference type="EMBL" id="CP032624">
    <property type="protein sequence ID" value="AYG03648.1"/>
    <property type="molecule type" value="Genomic_DNA"/>
</dbReference>
<dbReference type="GO" id="GO:0004713">
    <property type="term" value="F:protein tyrosine kinase activity"/>
    <property type="evidence" value="ECO:0007669"/>
    <property type="project" value="TreeGrafter"/>
</dbReference>
<dbReference type="InterPro" id="IPR036412">
    <property type="entry name" value="HAD-like_sf"/>
</dbReference>
<name>A0A387BLX7_9MICO</name>
<sequence length="234" mass="25032">MSLHESPTGSEVVRSWSCVLFDLDGTLTDSAPGITRSLERMFEAIGRPVHSEDELMAYVGPPLVTTLRAREDFTAAEADHALAVYRGFAEESDLVDNAVFPGILGLLQSLQADGVPTATATSKPTGRARRILDHFGLTEYLTFVGGASDDETRAEKAEVIAYTLAELEKLGVDTSRPVMVGDRFYDVEGASANDVPTIMVEWGYGSPAEAKGAMAVVHSVDQLRSLLLGQALAA</sequence>
<dbReference type="Pfam" id="PF13419">
    <property type="entry name" value="HAD_2"/>
    <property type="match status" value="1"/>
</dbReference>
<dbReference type="PANTHER" id="PTHR43434">
    <property type="entry name" value="PHOSPHOGLYCOLATE PHOSPHATASE"/>
    <property type="match status" value="1"/>
</dbReference>
<dbReference type="OrthoDB" id="9776368at2"/>
<protein>
    <submittedName>
        <fullName evidence="1">HAD family hydrolase</fullName>
    </submittedName>
</protein>
<dbReference type="SUPFAM" id="SSF56784">
    <property type="entry name" value="HAD-like"/>
    <property type="match status" value="1"/>
</dbReference>